<keyword evidence="13" id="KW-0732">Signal</keyword>
<dbReference type="PRINTS" id="PR00248">
    <property type="entry name" value="GPCRMGR"/>
</dbReference>
<gene>
    <name evidence="16" type="primary">LOC110983629</name>
</gene>
<proteinExistence type="predicted"/>
<reference evidence="16" key="1">
    <citation type="submission" date="2025-08" db="UniProtKB">
        <authorList>
            <consortium name="RefSeq"/>
        </authorList>
    </citation>
    <scope>IDENTIFICATION</scope>
</reference>
<protein>
    <submittedName>
        <fullName evidence="16">Metabotropic glutamate receptor 3-like isoform X1</fullName>
    </submittedName>
</protein>
<keyword evidence="8" id="KW-0325">Glycoprotein</keyword>
<feature type="transmembrane region" description="Helical" evidence="12">
    <location>
        <begin position="672"/>
        <end position="690"/>
    </location>
</feature>
<keyword evidence="4 12" id="KW-1133">Transmembrane helix</keyword>
<keyword evidence="9" id="KW-0807">Transducer</keyword>
<feature type="coiled-coil region" evidence="10">
    <location>
        <begin position="1023"/>
        <end position="1057"/>
    </location>
</feature>
<feature type="transmembrane region" description="Helical" evidence="12">
    <location>
        <begin position="711"/>
        <end position="735"/>
    </location>
</feature>
<dbReference type="GO" id="GO:0005886">
    <property type="term" value="C:plasma membrane"/>
    <property type="evidence" value="ECO:0007669"/>
    <property type="project" value="UniProtKB-SubCell"/>
</dbReference>
<dbReference type="Gene3D" id="3.40.50.2300">
    <property type="match status" value="2"/>
</dbReference>
<evidence type="ECO:0000256" key="8">
    <source>
        <dbReference type="ARBA" id="ARBA00023180"/>
    </source>
</evidence>
<evidence type="ECO:0000256" key="7">
    <source>
        <dbReference type="ARBA" id="ARBA00023170"/>
    </source>
</evidence>
<feature type="transmembrane region" description="Helical" evidence="12">
    <location>
        <begin position="645"/>
        <end position="666"/>
    </location>
</feature>
<evidence type="ECO:0000256" key="3">
    <source>
        <dbReference type="ARBA" id="ARBA00022692"/>
    </source>
</evidence>
<evidence type="ECO:0000256" key="2">
    <source>
        <dbReference type="ARBA" id="ARBA00022475"/>
    </source>
</evidence>
<evidence type="ECO:0000256" key="4">
    <source>
        <dbReference type="ARBA" id="ARBA00022989"/>
    </source>
</evidence>
<dbReference type="Pfam" id="PF01094">
    <property type="entry name" value="ANF_receptor"/>
    <property type="match status" value="1"/>
</dbReference>
<keyword evidence="15" id="KW-1185">Reference proteome</keyword>
<evidence type="ECO:0000256" key="6">
    <source>
        <dbReference type="ARBA" id="ARBA00023136"/>
    </source>
</evidence>
<dbReference type="InterPro" id="IPR011500">
    <property type="entry name" value="GPCR_3_9-Cys_dom"/>
</dbReference>
<dbReference type="KEGG" id="aplc:110983629"/>
<evidence type="ECO:0000313" key="16">
    <source>
        <dbReference type="RefSeq" id="XP_022098730.1"/>
    </source>
</evidence>
<dbReference type="GO" id="GO:0004930">
    <property type="term" value="F:G protein-coupled receptor activity"/>
    <property type="evidence" value="ECO:0007669"/>
    <property type="project" value="UniProtKB-KW"/>
</dbReference>
<evidence type="ECO:0000256" key="10">
    <source>
        <dbReference type="SAM" id="Coils"/>
    </source>
</evidence>
<keyword evidence="3 12" id="KW-0812">Transmembrane</keyword>
<dbReference type="RefSeq" id="XP_022098730.1">
    <property type="nucleotide sequence ID" value="XM_022243038.1"/>
</dbReference>
<feature type="transmembrane region" description="Helical" evidence="12">
    <location>
        <begin position="832"/>
        <end position="853"/>
    </location>
</feature>
<feature type="transmembrane region" description="Helical" evidence="12">
    <location>
        <begin position="601"/>
        <end position="624"/>
    </location>
</feature>
<feature type="transmembrane region" description="Helical" evidence="12">
    <location>
        <begin position="762"/>
        <end position="781"/>
    </location>
</feature>
<dbReference type="Proteomes" id="UP000694845">
    <property type="component" value="Unplaced"/>
</dbReference>
<dbReference type="InterPro" id="IPR000337">
    <property type="entry name" value="GPCR_3"/>
</dbReference>
<dbReference type="InterPro" id="IPR017978">
    <property type="entry name" value="GPCR_3_C"/>
</dbReference>
<sequence length="1090" mass="121613">MAHPILHKFLLVFLFAAIFNTHAFQKGKFELENRAAIWMFTEQKEQVAQNRTRDAFLIPHIRHPRSAGVITMEMIDEGLSDAIEGVAYQRGDIILGGMFAVLFPDNDGNPCSRVLQKTGLRMEAMMYAVDVLNNSTDILPNVKLGFDIRNDCSDPNKALREALNFISLSDGRSCSSDEPQTIGVIGTGSSATSTDVANLLGLFKVPQVSYSASSPLLSDKKLYPYFLRTIASDVNQAEVMADLAETMRWNYVAIIYTIDNYGTPGMKLLSDLLQSRNICTPIIRGLNSDSPDDDVAKIIEELARDEKILVIFTFCGKQGIGRILTGAQNKGLTNRTWIASDSWGQSDQVVQNVKSLVRGMLGIIPKSDPDKNFKRYLSQLDPYANHRNPWYQLTLGKHFDCTFNPSDAQHKQCLGNETFAQEEDAAASFVIDAVYVLGYALHDMLTQCDGCLNDTKNLDLEAYLDYIKEVNFSGLTNSNFMFDDNGDPMGQYEIYNLQCFGDECSFVKVADWDPTSKFSNWQQVDWQTGTVPPLSRCSDDCPPGHFITLLTPKCCWECHRCDADSISMSQNSLQCTVCLDGERTNENQTACLINPVVYLEWNHAVAIVLVILTIIGLLATGFTLAIYIRHRNSPTVKATSTELSYLLLVGIAMSYSSTFLFVAMPTDEICNAKIVMVGTSFAVYVGALLTKTNRISRIFNRKLSDGAPSMFLSIQYQLLFALGIVAIQVAMQVIWLQLEPGFVVKDTSDPEVTLLECDYNSFLGPGVAVGFNAVLAMLCLYKAFRIRKLPGQFNDSRGICFAMLTCCLIWFIFFSCYFSTTGIANSIICSTAFVASGTSGLICMFVPKLWIVIMRPELNVRQSTLKLKSSSGTGVNIKTVSSVVNKKNGRASFTSVITDLNPPSTSSHSSDGDKDSMSQASSEDEELRFLEEIEKLEKELKDAVIERDDAVAKANEAYEEMLDLQKMQEDELQKFDEDIRLEKANVWRLLMSGGMQDDEIEETLRCQDEDWMISEDYDYTVKVSELVAKLKAVSSERDQLNQQVKQLTLECQQWKDIILKDRDASPVDTGTEIFNSEGSFVLNGMNTTFV</sequence>
<dbReference type="OrthoDB" id="5984008at2759"/>
<evidence type="ECO:0000259" key="14">
    <source>
        <dbReference type="PROSITE" id="PS50259"/>
    </source>
</evidence>
<keyword evidence="7" id="KW-0675">Receptor</keyword>
<feature type="domain" description="G-protein coupled receptors family 3 profile" evidence="14">
    <location>
        <begin position="605"/>
        <end position="868"/>
    </location>
</feature>
<evidence type="ECO:0000313" key="15">
    <source>
        <dbReference type="Proteomes" id="UP000694845"/>
    </source>
</evidence>
<evidence type="ECO:0000256" key="9">
    <source>
        <dbReference type="ARBA" id="ARBA00023224"/>
    </source>
</evidence>
<dbReference type="InterPro" id="IPR050726">
    <property type="entry name" value="mGluR"/>
</dbReference>
<dbReference type="PANTHER" id="PTHR24060">
    <property type="entry name" value="METABOTROPIC GLUTAMATE RECEPTOR"/>
    <property type="match status" value="1"/>
</dbReference>
<dbReference type="CDD" id="cd13953">
    <property type="entry name" value="7tm_classC_mGluR-like"/>
    <property type="match status" value="1"/>
</dbReference>
<keyword evidence="2" id="KW-1003">Cell membrane</keyword>
<evidence type="ECO:0000256" key="1">
    <source>
        <dbReference type="ARBA" id="ARBA00004651"/>
    </source>
</evidence>
<dbReference type="AlphaFoldDB" id="A0A8B7Z1S4"/>
<keyword evidence="5" id="KW-0297">G-protein coupled receptor</keyword>
<dbReference type="Gene3D" id="2.10.50.30">
    <property type="entry name" value="GPCR, family 3, nine cysteines domain"/>
    <property type="match status" value="1"/>
</dbReference>
<dbReference type="PROSITE" id="PS50259">
    <property type="entry name" value="G_PROTEIN_RECEP_F3_4"/>
    <property type="match status" value="1"/>
</dbReference>
<feature type="chain" id="PRO_5034402518" evidence="13">
    <location>
        <begin position="24"/>
        <end position="1090"/>
    </location>
</feature>
<evidence type="ECO:0000256" key="13">
    <source>
        <dbReference type="SAM" id="SignalP"/>
    </source>
</evidence>
<feature type="region of interest" description="Disordered" evidence="11">
    <location>
        <begin position="895"/>
        <end position="924"/>
    </location>
</feature>
<feature type="signal peptide" evidence="13">
    <location>
        <begin position="1"/>
        <end position="23"/>
    </location>
</feature>
<dbReference type="SUPFAM" id="SSF53822">
    <property type="entry name" value="Periplasmic binding protein-like I"/>
    <property type="match status" value="1"/>
</dbReference>
<dbReference type="Pfam" id="PF00003">
    <property type="entry name" value="7tm_3"/>
    <property type="match status" value="1"/>
</dbReference>
<keyword evidence="10" id="KW-0175">Coiled coil</keyword>
<evidence type="ECO:0000256" key="12">
    <source>
        <dbReference type="SAM" id="Phobius"/>
    </source>
</evidence>
<dbReference type="PRINTS" id="PR01176">
    <property type="entry name" value="GABABRECEPTR"/>
</dbReference>
<dbReference type="FunFam" id="2.10.50.30:FF:000005">
    <property type="entry name" value="Metabotropic glutamate receptor"/>
    <property type="match status" value="1"/>
</dbReference>
<feature type="compositionally biased region" description="Polar residues" evidence="11">
    <location>
        <begin position="895"/>
        <end position="909"/>
    </location>
</feature>
<evidence type="ECO:0000256" key="11">
    <source>
        <dbReference type="SAM" id="MobiDB-lite"/>
    </source>
</evidence>
<dbReference type="GeneID" id="110983629"/>
<dbReference type="InterPro" id="IPR001828">
    <property type="entry name" value="ANF_lig-bd_rcpt"/>
</dbReference>
<organism evidence="15 16">
    <name type="scientific">Acanthaster planci</name>
    <name type="common">Crown-of-thorns starfish</name>
    <dbReference type="NCBI Taxonomy" id="133434"/>
    <lineage>
        <taxon>Eukaryota</taxon>
        <taxon>Metazoa</taxon>
        <taxon>Echinodermata</taxon>
        <taxon>Eleutherozoa</taxon>
        <taxon>Asterozoa</taxon>
        <taxon>Asteroidea</taxon>
        <taxon>Valvatacea</taxon>
        <taxon>Valvatida</taxon>
        <taxon>Acanthasteridae</taxon>
        <taxon>Acanthaster</taxon>
    </lineage>
</organism>
<keyword evidence="6 12" id="KW-0472">Membrane</keyword>
<evidence type="ECO:0000256" key="5">
    <source>
        <dbReference type="ARBA" id="ARBA00023040"/>
    </source>
</evidence>
<dbReference type="InterPro" id="IPR038550">
    <property type="entry name" value="GPCR_3_9-Cys_sf"/>
</dbReference>
<feature type="transmembrane region" description="Helical" evidence="12">
    <location>
        <begin position="801"/>
        <end position="820"/>
    </location>
</feature>
<name>A0A8B7Z1S4_ACAPL</name>
<dbReference type="Pfam" id="PF07562">
    <property type="entry name" value="NCD3G"/>
    <property type="match status" value="1"/>
</dbReference>
<dbReference type="InterPro" id="IPR028082">
    <property type="entry name" value="Peripla_BP_I"/>
</dbReference>
<comment type="subcellular location">
    <subcellularLocation>
        <location evidence="1">Cell membrane</location>
        <topology evidence="1">Multi-pass membrane protein</topology>
    </subcellularLocation>
</comment>
<accession>A0A8B7Z1S4</accession>